<dbReference type="EMBL" id="DF238779">
    <property type="protein sequence ID" value="GAC93942.1"/>
    <property type="molecule type" value="Genomic_DNA"/>
</dbReference>
<dbReference type="Proteomes" id="UP000014071">
    <property type="component" value="Unassembled WGS sequence"/>
</dbReference>
<sequence length="149" mass="16666">MNDHYSSSNDNASSDRQSSRMPPTSKRRIHLVRDFPCHILRHKSAGARLVCSHTFKSVEHATQPLVQLFFQPTSITSRSPGPPGSCQHNQASVLRVAPDLISRCLCSLPWQPLRSKYAIADCVRVSSQANVLKDAAYSRYEIDMTRSQA</sequence>
<dbReference type="GeneID" id="24106808"/>
<feature type="region of interest" description="Disordered" evidence="1">
    <location>
        <begin position="1"/>
        <end position="27"/>
    </location>
</feature>
<evidence type="ECO:0000313" key="3">
    <source>
        <dbReference type="Proteomes" id="UP000014071"/>
    </source>
</evidence>
<accession>R9NZ44</accession>
<feature type="compositionally biased region" description="Polar residues" evidence="1">
    <location>
        <begin position="1"/>
        <end position="22"/>
    </location>
</feature>
<evidence type="ECO:0000313" key="2">
    <source>
        <dbReference type="EMBL" id="GAC93942.1"/>
    </source>
</evidence>
<name>R9NZ44_PSEHS</name>
<keyword evidence="3" id="KW-1185">Reference proteome</keyword>
<reference evidence="3" key="1">
    <citation type="journal article" date="2013" name="Genome Announc.">
        <title>Draft genome sequence of the basidiomycetous yeast-like fungus Pseudozyma hubeiensis SY62, which produces an abundant amount of the biosurfactant mannosylerythritol lipids.</title>
        <authorList>
            <person name="Konishi M."/>
            <person name="Hatada Y."/>
            <person name="Horiuchi J."/>
        </authorList>
    </citation>
    <scope>NUCLEOTIDE SEQUENCE [LARGE SCALE GENOMIC DNA]</scope>
    <source>
        <strain evidence="3">SY62</strain>
    </source>
</reference>
<organism evidence="2 3">
    <name type="scientific">Pseudozyma hubeiensis (strain SY62)</name>
    <name type="common">Yeast</name>
    <dbReference type="NCBI Taxonomy" id="1305764"/>
    <lineage>
        <taxon>Eukaryota</taxon>
        <taxon>Fungi</taxon>
        <taxon>Dikarya</taxon>
        <taxon>Basidiomycota</taxon>
        <taxon>Ustilaginomycotina</taxon>
        <taxon>Ustilaginomycetes</taxon>
        <taxon>Ustilaginales</taxon>
        <taxon>Ustilaginaceae</taxon>
        <taxon>Pseudozyma</taxon>
    </lineage>
</organism>
<gene>
    <name evidence="2" type="ORF">PHSY_001511</name>
</gene>
<proteinExistence type="predicted"/>
<dbReference type="RefSeq" id="XP_012187529.1">
    <property type="nucleotide sequence ID" value="XM_012332139.1"/>
</dbReference>
<dbReference type="HOGENOM" id="CLU_1750510_0_0_1"/>
<dbReference type="AlphaFoldDB" id="R9NZ44"/>
<protein>
    <submittedName>
        <fullName evidence="2">Uncharacterized protein</fullName>
    </submittedName>
</protein>
<evidence type="ECO:0000256" key="1">
    <source>
        <dbReference type="SAM" id="MobiDB-lite"/>
    </source>
</evidence>